<evidence type="ECO:0000259" key="2">
    <source>
        <dbReference type="Pfam" id="PF13354"/>
    </source>
</evidence>
<dbReference type="InterPro" id="IPR012338">
    <property type="entry name" value="Beta-lactam/transpept-like"/>
</dbReference>
<dbReference type="SUPFAM" id="SSF56601">
    <property type="entry name" value="beta-lactamase/transpeptidase-like"/>
    <property type="match status" value="1"/>
</dbReference>
<sequence>MATDPKETIERIRALAEDFAGTIGVAARDLDTGTEVMYNPDVVVPTASTMKTVLLYELYRQVDAGQIDPAMRITLEERHRVPGSGVLQDLDAGVAPTVKDVATLMITVSDNTATDMIYDLIGREAVATTLERLGMTNTHLPLDTWEILAGLHNLDPADPTLTYDRLKQALASKPAPWDCAALRETPDNDVSTPRDMLRLVEAIFRGEGLSPASREAVIDILKRQKYTTIIPEQLPFGVKAAHKTGTLRGVRNDVGLVFAGERTYAVALMSKGSPNLVASQRLLSDISRLIYECFIGPIPEEAIQ</sequence>
<dbReference type="EMBL" id="CP001823">
    <property type="protein sequence ID" value="ACZ38108.1"/>
    <property type="molecule type" value="Genomic_DNA"/>
</dbReference>
<dbReference type="AlphaFoldDB" id="D1C1J1"/>
<evidence type="ECO:0000256" key="1">
    <source>
        <dbReference type="ARBA" id="ARBA00001526"/>
    </source>
</evidence>
<dbReference type="GO" id="GO:0008800">
    <property type="term" value="F:beta-lactamase activity"/>
    <property type="evidence" value="ECO:0007669"/>
    <property type="project" value="UniProtKB-EC"/>
</dbReference>
<dbReference type="Gene3D" id="3.40.710.10">
    <property type="entry name" value="DD-peptidase/beta-lactamase superfamily"/>
    <property type="match status" value="1"/>
</dbReference>
<dbReference type="Pfam" id="PF13354">
    <property type="entry name" value="Beta-lactamase2"/>
    <property type="match status" value="1"/>
</dbReference>
<reference evidence="4" key="1">
    <citation type="submission" date="2009-11" db="EMBL/GenBank/DDBJ databases">
        <title>The complete chromosome 1 of Sphaerobacter thermophilus DSM 20745.</title>
        <authorList>
            <person name="Lucas S."/>
            <person name="Copeland A."/>
            <person name="Lapidus A."/>
            <person name="Glavina del Rio T."/>
            <person name="Dalin E."/>
            <person name="Tice H."/>
            <person name="Bruce D."/>
            <person name="Goodwin L."/>
            <person name="Pitluck S."/>
            <person name="Kyrpides N."/>
            <person name="Mavromatis K."/>
            <person name="Ivanova N."/>
            <person name="Mikhailova N."/>
            <person name="LaButti K.M."/>
            <person name="Clum A."/>
            <person name="Sun H.I."/>
            <person name="Brettin T."/>
            <person name="Detter J.C."/>
            <person name="Han C."/>
            <person name="Larimer F."/>
            <person name="Land M."/>
            <person name="Hauser L."/>
            <person name="Markowitz V."/>
            <person name="Cheng J.F."/>
            <person name="Hugenholtz P."/>
            <person name="Woyke T."/>
            <person name="Wu D."/>
            <person name="Steenblock K."/>
            <person name="Schneider S."/>
            <person name="Pukall R."/>
            <person name="Goeker M."/>
            <person name="Klenk H.P."/>
            <person name="Eisen J.A."/>
        </authorList>
    </citation>
    <scope>NUCLEOTIDE SEQUENCE [LARGE SCALE GENOMIC DNA]</scope>
    <source>
        <strain evidence="4">ATCC 49802 / DSM 20745 / S 6022</strain>
    </source>
</reference>
<organism evidence="3 4">
    <name type="scientific">Sphaerobacter thermophilus (strain ATCC 49802 / DSM 20745 / KCCM 41009 / NCIMB 13125 / S 6022)</name>
    <dbReference type="NCBI Taxonomy" id="479434"/>
    <lineage>
        <taxon>Bacteria</taxon>
        <taxon>Pseudomonadati</taxon>
        <taxon>Thermomicrobiota</taxon>
        <taxon>Thermomicrobia</taxon>
        <taxon>Sphaerobacterales</taxon>
        <taxon>Sphaerobacterineae</taxon>
        <taxon>Sphaerobacteraceae</taxon>
        <taxon>Sphaerobacter</taxon>
    </lineage>
</organism>
<dbReference type="GO" id="GO:0046677">
    <property type="term" value="P:response to antibiotic"/>
    <property type="evidence" value="ECO:0007669"/>
    <property type="project" value="InterPro"/>
</dbReference>
<name>D1C1J1_SPHTD</name>
<keyword evidence="4" id="KW-1185">Reference proteome</keyword>
<comment type="catalytic activity">
    <reaction evidence="1">
        <text>a beta-lactam + H2O = a substituted beta-amino acid</text>
        <dbReference type="Rhea" id="RHEA:20401"/>
        <dbReference type="ChEBI" id="CHEBI:15377"/>
        <dbReference type="ChEBI" id="CHEBI:35627"/>
        <dbReference type="ChEBI" id="CHEBI:140347"/>
        <dbReference type="EC" id="3.5.2.6"/>
    </reaction>
</comment>
<reference evidence="3 4" key="2">
    <citation type="journal article" date="2010" name="Stand. Genomic Sci.">
        <title>Complete genome sequence of Desulfohalobium retbaense type strain (HR(100)).</title>
        <authorList>
            <person name="Spring S."/>
            <person name="Nolan M."/>
            <person name="Lapidus A."/>
            <person name="Glavina Del Rio T."/>
            <person name="Copeland A."/>
            <person name="Tice H."/>
            <person name="Cheng J.F."/>
            <person name="Lucas S."/>
            <person name="Land M."/>
            <person name="Chen F."/>
            <person name="Bruce D."/>
            <person name="Goodwin L."/>
            <person name="Pitluck S."/>
            <person name="Ivanova N."/>
            <person name="Mavromatis K."/>
            <person name="Mikhailova N."/>
            <person name="Pati A."/>
            <person name="Chen A."/>
            <person name="Palaniappan K."/>
            <person name="Hauser L."/>
            <person name="Chang Y.J."/>
            <person name="Jeffries C.D."/>
            <person name="Munk C."/>
            <person name="Kiss H."/>
            <person name="Chain P."/>
            <person name="Han C."/>
            <person name="Brettin T."/>
            <person name="Detter J.C."/>
            <person name="Schuler E."/>
            <person name="Goker M."/>
            <person name="Rohde M."/>
            <person name="Bristow J."/>
            <person name="Eisen J.A."/>
            <person name="Markowitz V."/>
            <person name="Hugenholtz P."/>
            <person name="Kyrpides N.C."/>
            <person name="Klenk H.P."/>
        </authorList>
    </citation>
    <scope>NUCLEOTIDE SEQUENCE [LARGE SCALE GENOMIC DNA]</scope>
    <source>
        <strain evidence="4">ATCC 49802 / DSM 20745 / S 6022</strain>
    </source>
</reference>
<dbReference type="eggNOG" id="COG2367">
    <property type="taxonomic scope" value="Bacteria"/>
</dbReference>
<evidence type="ECO:0000313" key="3">
    <source>
        <dbReference type="EMBL" id="ACZ38108.1"/>
    </source>
</evidence>
<evidence type="ECO:0000313" key="4">
    <source>
        <dbReference type="Proteomes" id="UP000002027"/>
    </source>
</evidence>
<proteinExistence type="predicted"/>
<accession>D1C1J1</accession>
<dbReference type="STRING" id="479434.Sthe_0671"/>
<protein>
    <submittedName>
        <fullName evidence="3">Beta-lactamase</fullName>
    </submittedName>
</protein>
<dbReference type="GO" id="GO:0030655">
    <property type="term" value="P:beta-lactam antibiotic catabolic process"/>
    <property type="evidence" value="ECO:0007669"/>
    <property type="project" value="InterPro"/>
</dbReference>
<dbReference type="KEGG" id="sti:Sthe_0671"/>
<dbReference type="Proteomes" id="UP000002027">
    <property type="component" value="Chromosome 1"/>
</dbReference>
<gene>
    <name evidence="3" type="ordered locus">Sthe_0671</name>
</gene>
<dbReference type="PANTHER" id="PTHR35333">
    <property type="entry name" value="BETA-LACTAMASE"/>
    <property type="match status" value="1"/>
</dbReference>
<dbReference type="HOGENOM" id="CLU_031960_9_2_0"/>
<dbReference type="InterPro" id="IPR045155">
    <property type="entry name" value="Beta-lactam_cat"/>
</dbReference>
<dbReference type="RefSeq" id="WP_012871155.1">
    <property type="nucleotide sequence ID" value="NC_013523.1"/>
</dbReference>
<dbReference type="PANTHER" id="PTHR35333:SF4">
    <property type="entry name" value="SLR0121 PROTEIN"/>
    <property type="match status" value="1"/>
</dbReference>
<dbReference type="FunCoup" id="D1C1J1">
    <property type="interactions" value="12"/>
</dbReference>
<feature type="domain" description="Beta-lactamase class A catalytic" evidence="2">
    <location>
        <begin position="24"/>
        <end position="269"/>
    </location>
</feature>
<dbReference type="InterPro" id="IPR000871">
    <property type="entry name" value="Beta-lactam_class-A"/>
</dbReference>
<dbReference type="InParanoid" id="D1C1J1"/>